<gene>
    <name evidence="6" type="ORF">IAB76_03430</name>
</gene>
<dbReference type="PANTHER" id="PTHR42978:SF6">
    <property type="entry name" value="QUORUM-QUENCHING LACTONASE YTNP-RELATED"/>
    <property type="match status" value="1"/>
</dbReference>
<dbReference type="InterPro" id="IPR036866">
    <property type="entry name" value="RibonucZ/Hydroxyglut_hydro"/>
</dbReference>
<dbReference type="PANTHER" id="PTHR42978">
    <property type="entry name" value="QUORUM-QUENCHING LACTONASE YTNP-RELATED-RELATED"/>
    <property type="match status" value="1"/>
</dbReference>
<dbReference type="SUPFAM" id="SSF56281">
    <property type="entry name" value="Metallo-hydrolase/oxidoreductase"/>
    <property type="match status" value="1"/>
</dbReference>
<proteinExistence type="inferred from homology"/>
<dbReference type="EMBL" id="JADILW010000052">
    <property type="protein sequence ID" value="MBO8480147.1"/>
    <property type="molecule type" value="Genomic_DNA"/>
</dbReference>
<comment type="caution">
    <text evidence="6">The sequence shown here is derived from an EMBL/GenBank/DDBJ whole genome shotgun (WGS) entry which is preliminary data.</text>
</comment>
<evidence type="ECO:0000256" key="4">
    <source>
        <dbReference type="ARBA" id="ARBA00022833"/>
    </source>
</evidence>
<dbReference type="AlphaFoldDB" id="A0A9D9IWZ6"/>
<organism evidence="6 7">
    <name type="scientific">Candidatus Cryptobacteroides avistercoris</name>
    <dbReference type="NCBI Taxonomy" id="2840758"/>
    <lineage>
        <taxon>Bacteria</taxon>
        <taxon>Pseudomonadati</taxon>
        <taxon>Bacteroidota</taxon>
        <taxon>Bacteroidia</taxon>
        <taxon>Bacteroidales</taxon>
        <taxon>Candidatus Cryptobacteroides</taxon>
    </lineage>
</organism>
<sequence>MKNMMIIAAVALTVAACGGKKGDSPAAAVADNGPVVTRTVGGLEVSWIKDNQGERLMPVSLFPDAPQSLIDSLGVQDGLPSSVGTFLVRTDDGLILFDTGNGGKGAGLYSGLDSLGVAPSDIDYLYITHFHGDHIGGMMAGDSVVFPNAQVYASKVEYDAWTTPGDGHDQAIRTMEAYGDRLHLFNDGDMLPGGFTALAAYGHTPGHTVFQNGKLLIVGDLMHGAAIQMIHPEVNASFDMDGAAAAATRAKFISYAGENGCVMAGMHLPEPGFYDFAAEQAGK</sequence>
<keyword evidence="3" id="KW-0378">Hydrolase</keyword>
<reference evidence="6" key="2">
    <citation type="journal article" date="2021" name="PeerJ">
        <title>Extensive microbial diversity within the chicken gut microbiome revealed by metagenomics and culture.</title>
        <authorList>
            <person name="Gilroy R."/>
            <person name="Ravi A."/>
            <person name="Getino M."/>
            <person name="Pursley I."/>
            <person name="Horton D.L."/>
            <person name="Alikhan N.F."/>
            <person name="Baker D."/>
            <person name="Gharbi K."/>
            <person name="Hall N."/>
            <person name="Watson M."/>
            <person name="Adriaenssens E.M."/>
            <person name="Foster-Nyarko E."/>
            <person name="Jarju S."/>
            <person name="Secka A."/>
            <person name="Antonio M."/>
            <person name="Oren A."/>
            <person name="Chaudhuri R.R."/>
            <person name="La Ragione R."/>
            <person name="Hildebrand F."/>
            <person name="Pallen M.J."/>
        </authorList>
    </citation>
    <scope>NUCLEOTIDE SEQUENCE</scope>
    <source>
        <strain evidence="6">B3-1481</strain>
    </source>
</reference>
<keyword evidence="2" id="KW-0479">Metal-binding</keyword>
<evidence type="ECO:0000313" key="6">
    <source>
        <dbReference type="EMBL" id="MBO8480147.1"/>
    </source>
</evidence>
<evidence type="ECO:0000259" key="5">
    <source>
        <dbReference type="SMART" id="SM00849"/>
    </source>
</evidence>
<evidence type="ECO:0000256" key="2">
    <source>
        <dbReference type="ARBA" id="ARBA00022723"/>
    </source>
</evidence>
<dbReference type="PROSITE" id="PS51257">
    <property type="entry name" value="PROKAR_LIPOPROTEIN"/>
    <property type="match status" value="1"/>
</dbReference>
<feature type="domain" description="Metallo-beta-lactamase" evidence="5">
    <location>
        <begin position="82"/>
        <end position="267"/>
    </location>
</feature>
<dbReference type="GO" id="GO:0016787">
    <property type="term" value="F:hydrolase activity"/>
    <property type="evidence" value="ECO:0007669"/>
    <property type="project" value="UniProtKB-KW"/>
</dbReference>
<dbReference type="Proteomes" id="UP000823769">
    <property type="component" value="Unassembled WGS sequence"/>
</dbReference>
<keyword evidence="4" id="KW-0862">Zinc</keyword>
<dbReference type="InterPro" id="IPR051013">
    <property type="entry name" value="MBL_superfamily_lactonases"/>
</dbReference>
<dbReference type="GO" id="GO:0046872">
    <property type="term" value="F:metal ion binding"/>
    <property type="evidence" value="ECO:0007669"/>
    <property type="project" value="UniProtKB-KW"/>
</dbReference>
<protein>
    <submittedName>
        <fullName evidence="6">MBL fold metallo-hydrolase</fullName>
    </submittedName>
</protein>
<dbReference type="Gene3D" id="3.60.15.10">
    <property type="entry name" value="Ribonuclease Z/Hydroxyacylglutathione hydrolase-like"/>
    <property type="match status" value="1"/>
</dbReference>
<dbReference type="InterPro" id="IPR001279">
    <property type="entry name" value="Metallo-B-lactamas"/>
</dbReference>
<evidence type="ECO:0000256" key="1">
    <source>
        <dbReference type="ARBA" id="ARBA00007749"/>
    </source>
</evidence>
<reference evidence="6" key="1">
    <citation type="submission" date="2020-10" db="EMBL/GenBank/DDBJ databases">
        <authorList>
            <person name="Gilroy R."/>
        </authorList>
    </citation>
    <scope>NUCLEOTIDE SEQUENCE</scope>
    <source>
        <strain evidence="6">B3-1481</strain>
    </source>
</reference>
<comment type="similarity">
    <text evidence="1">Belongs to the metallo-beta-lactamase superfamily.</text>
</comment>
<dbReference type="Pfam" id="PF00753">
    <property type="entry name" value="Lactamase_B"/>
    <property type="match status" value="1"/>
</dbReference>
<evidence type="ECO:0000256" key="3">
    <source>
        <dbReference type="ARBA" id="ARBA00022801"/>
    </source>
</evidence>
<dbReference type="CDD" id="cd07720">
    <property type="entry name" value="OPHC2-like_MBL-fold"/>
    <property type="match status" value="1"/>
</dbReference>
<name>A0A9D9IWZ6_9BACT</name>
<dbReference type="SMART" id="SM00849">
    <property type="entry name" value="Lactamase_B"/>
    <property type="match status" value="1"/>
</dbReference>
<evidence type="ECO:0000313" key="7">
    <source>
        <dbReference type="Proteomes" id="UP000823769"/>
    </source>
</evidence>
<accession>A0A9D9IWZ6</accession>